<evidence type="ECO:0000256" key="7">
    <source>
        <dbReference type="RuleBase" id="RU000461"/>
    </source>
</evidence>
<dbReference type="GO" id="GO:0020037">
    <property type="term" value="F:heme binding"/>
    <property type="evidence" value="ECO:0007669"/>
    <property type="project" value="InterPro"/>
</dbReference>
<feature type="signal peptide" evidence="8">
    <location>
        <begin position="1"/>
        <end position="30"/>
    </location>
</feature>
<keyword evidence="3 6" id="KW-0479">Metal-binding</keyword>
<accession>A0A0U1LY12</accession>
<evidence type="ECO:0000313" key="9">
    <source>
        <dbReference type="EMBL" id="CRG88185.1"/>
    </source>
</evidence>
<dbReference type="PROSITE" id="PS00086">
    <property type="entry name" value="CYTOCHROME_P450"/>
    <property type="match status" value="1"/>
</dbReference>
<comment type="cofactor">
    <cofactor evidence="1 6">
        <name>heme</name>
        <dbReference type="ChEBI" id="CHEBI:30413"/>
    </cofactor>
</comment>
<dbReference type="AlphaFoldDB" id="A0A0U1LY12"/>
<keyword evidence="8" id="KW-0732">Signal</keyword>
<evidence type="ECO:0000256" key="4">
    <source>
        <dbReference type="ARBA" id="ARBA00023002"/>
    </source>
</evidence>
<comment type="similarity">
    <text evidence="2 7">Belongs to the cytochrome P450 family.</text>
</comment>
<dbReference type="OMA" id="VPEMMGY"/>
<evidence type="ECO:0000256" key="3">
    <source>
        <dbReference type="ARBA" id="ARBA00022723"/>
    </source>
</evidence>
<dbReference type="GO" id="GO:0016705">
    <property type="term" value="F:oxidoreductase activity, acting on paired donors, with incorporation or reduction of molecular oxygen"/>
    <property type="evidence" value="ECO:0007669"/>
    <property type="project" value="InterPro"/>
</dbReference>
<name>A0A0U1LY12_TALIS</name>
<dbReference type="GO" id="GO:0004497">
    <property type="term" value="F:monooxygenase activity"/>
    <property type="evidence" value="ECO:0007669"/>
    <property type="project" value="UniProtKB-KW"/>
</dbReference>
<dbReference type="PRINTS" id="PR00463">
    <property type="entry name" value="EP450I"/>
</dbReference>
<gene>
    <name evidence="9" type="ORF">PISL3812_05212</name>
</gene>
<organism evidence="9 10">
    <name type="scientific">Talaromyces islandicus</name>
    <name type="common">Penicillium islandicum</name>
    <dbReference type="NCBI Taxonomy" id="28573"/>
    <lineage>
        <taxon>Eukaryota</taxon>
        <taxon>Fungi</taxon>
        <taxon>Dikarya</taxon>
        <taxon>Ascomycota</taxon>
        <taxon>Pezizomycotina</taxon>
        <taxon>Eurotiomycetes</taxon>
        <taxon>Eurotiomycetidae</taxon>
        <taxon>Eurotiales</taxon>
        <taxon>Trichocomaceae</taxon>
        <taxon>Talaromyces</taxon>
        <taxon>Talaromyces sect. Islandici</taxon>
    </lineage>
</organism>
<reference evidence="9 10" key="1">
    <citation type="submission" date="2015-04" db="EMBL/GenBank/DDBJ databases">
        <authorList>
            <person name="Syromyatnikov M.Y."/>
            <person name="Popov V.N."/>
        </authorList>
    </citation>
    <scope>NUCLEOTIDE SEQUENCE [LARGE SCALE GENOMIC DNA]</scope>
    <source>
        <strain evidence="9">WF-38-12</strain>
    </source>
</reference>
<keyword evidence="6 7" id="KW-0349">Heme</keyword>
<evidence type="ECO:0000256" key="5">
    <source>
        <dbReference type="ARBA" id="ARBA00023004"/>
    </source>
</evidence>
<dbReference type="InterPro" id="IPR001128">
    <property type="entry name" value="Cyt_P450"/>
</dbReference>
<dbReference type="GO" id="GO:0005506">
    <property type="term" value="F:iron ion binding"/>
    <property type="evidence" value="ECO:0007669"/>
    <property type="project" value="InterPro"/>
</dbReference>
<evidence type="ECO:0000256" key="8">
    <source>
        <dbReference type="SAM" id="SignalP"/>
    </source>
</evidence>
<proteinExistence type="inferred from homology"/>
<dbReference type="Proteomes" id="UP000054383">
    <property type="component" value="Unassembled WGS sequence"/>
</dbReference>
<evidence type="ECO:0000256" key="1">
    <source>
        <dbReference type="ARBA" id="ARBA00001971"/>
    </source>
</evidence>
<evidence type="ECO:0000256" key="6">
    <source>
        <dbReference type="PIRSR" id="PIRSR602401-1"/>
    </source>
</evidence>
<dbReference type="InterPro" id="IPR050121">
    <property type="entry name" value="Cytochrome_P450_monoxygenase"/>
</dbReference>
<keyword evidence="4 7" id="KW-0560">Oxidoreductase</keyword>
<dbReference type="OrthoDB" id="1470350at2759"/>
<dbReference type="InterPro" id="IPR036396">
    <property type="entry name" value="Cyt_P450_sf"/>
</dbReference>
<dbReference type="Gene3D" id="1.10.630.10">
    <property type="entry name" value="Cytochrome P450"/>
    <property type="match status" value="1"/>
</dbReference>
<dbReference type="PANTHER" id="PTHR24305:SF232">
    <property type="entry name" value="P450, PUTATIVE (EUROFUNG)-RELATED"/>
    <property type="match status" value="1"/>
</dbReference>
<sequence>MGSQAGMADILLLTWLLLVVLLILYRRALPKPIPGIPYNLEATKTILGDIPALTRHLSSTKEVFPWMCFQNIKLKSPIIQLFIKPLSKPWVIITDYKEAQDILTRRTKEFDRSPYFSDIFHGVMPNHHITMSSTDERFPANRKLIQGMMSPQFVNDILAPQVYSATEMLIEFWKVKSELAQGRPFDLRDDIIETLLDTISVSTFGLSRSHGAISAQLAFLRGAPSLSETDPTTITPVEFPRTQRPPLIDAFITLTQSMVLPSMRRSKALKEAMISQQLTWALRRFSGKGAEQTSTCVLDDIVRREIKLAEKEKRVPDCQSRTIFDELYGFVTGGVDTTGSTLMWAIKYLSENQDAQSRLRMSLRDSFSTASEKARKPTVREITKARIPYLEAFLEETFRMAVTIPSHVRTATEDVVVLGHVIPKGTDVFLSINGPGFTSPGFDIDEKKRSESCASLRDGSEQWELKDMNLFRPERWLVTDQNGNESVNHSAAPQMLFSLGPRSCFGKRLGQLNMRVLLVLLVWHFEFLPLPGELISDDGIEKFTRQPRLTFVRLADAS</sequence>
<feature type="binding site" description="axial binding residue" evidence="6">
    <location>
        <position position="504"/>
    </location>
    <ligand>
        <name>heme</name>
        <dbReference type="ChEBI" id="CHEBI:30413"/>
    </ligand>
    <ligandPart>
        <name>Fe</name>
        <dbReference type="ChEBI" id="CHEBI:18248"/>
    </ligandPart>
</feature>
<dbReference type="Pfam" id="PF00067">
    <property type="entry name" value="p450"/>
    <property type="match status" value="2"/>
</dbReference>
<dbReference type="EMBL" id="CVMT01000004">
    <property type="protein sequence ID" value="CRG88185.1"/>
    <property type="molecule type" value="Genomic_DNA"/>
</dbReference>
<dbReference type="PRINTS" id="PR00385">
    <property type="entry name" value="P450"/>
</dbReference>
<dbReference type="PANTHER" id="PTHR24305">
    <property type="entry name" value="CYTOCHROME P450"/>
    <property type="match status" value="1"/>
</dbReference>
<feature type="chain" id="PRO_5018327509" evidence="8">
    <location>
        <begin position="31"/>
        <end position="558"/>
    </location>
</feature>
<evidence type="ECO:0000256" key="2">
    <source>
        <dbReference type="ARBA" id="ARBA00010617"/>
    </source>
</evidence>
<dbReference type="STRING" id="28573.A0A0U1LY12"/>
<evidence type="ECO:0000313" key="10">
    <source>
        <dbReference type="Proteomes" id="UP000054383"/>
    </source>
</evidence>
<dbReference type="InterPro" id="IPR017972">
    <property type="entry name" value="Cyt_P450_CS"/>
</dbReference>
<keyword evidence="10" id="KW-1185">Reference proteome</keyword>
<protein>
    <submittedName>
        <fullName evidence="9">Licodione synthase</fullName>
    </submittedName>
</protein>
<dbReference type="SUPFAM" id="SSF48264">
    <property type="entry name" value="Cytochrome P450"/>
    <property type="match status" value="1"/>
</dbReference>
<dbReference type="InterPro" id="IPR002401">
    <property type="entry name" value="Cyt_P450_E_grp-I"/>
</dbReference>
<keyword evidence="7" id="KW-0503">Monooxygenase</keyword>
<keyword evidence="5 6" id="KW-0408">Iron</keyword>